<dbReference type="InterPro" id="IPR023430">
    <property type="entry name" value="Pept_HybD-like_dom_sf"/>
</dbReference>
<sequence length="213" mass="23858">MSPNLWRFTKKKELKPFRVPFEDIHASHEPFADKIFSYCQNVSNQNMVILCVGTDRSTGDSLGPLIGSKLEAMSLHHFSVYGTLKYPVHAMNLTERLEDIKKKYMNPYIIAIDACLGQQMNVGSLTLQEGPLYPGAAVQKKLPEVGDIHITGIVNVGGAMEFYVLQNTRLHVVMSMAESIAQSIYLADQKLSEHSTSLLHVDAFKPFMIEKDV</sequence>
<gene>
    <name evidence="1" type="primary">yyaC</name>
    <name evidence="1" type="ORF">FN960_07295</name>
</gene>
<dbReference type="EMBL" id="VLXZ01000003">
    <property type="protein sequence ID" value="TSB47529.1"/>
    <property type="molecule type" value="Genomic_DNA"/>
</dbReference>
<keyword evidence="2" id="KW-1185">Reference proteome</keyword>
<dbReference type="SUPFAM" id="SSF53163">
    <property type="entry name" value="HybD-like"/>
    <property type="match status" value="1"/>
</dbReference>
<name>A0A554A1G7_9BACI</name>
<dbReference type="InterPro" id="IPR009665">
    <property type="entry name" value="YyaC"/>
</dbReference>
<dbReference type="GO" id="GO:0006508">
    <property type="term" value="P:proteolysis"/>
    <property type="evidence" value="ECO:0007669"/>
    <property type="project" value="UniProtKB-KW"/>
</dbReference>
<reference evidence="1 2" key="1">
    <citation type="submission" date="2019-07" db="EMBL/GenBank/DDBJ databases">
        <authorList>
            <person name="Park Y.J."/>
            <person name="Jeong S.E."/>
            <person name="Jung H.S."/>
        </authorList>
    </citation>
    <scope>NUCLEOTIDE SEQUENCE [LARGE SCALE GENOMIC DNA]</scope>
    <source>
        <strain evidence="2">P16(2019)</strain>
    </source>
</reference>
<dbReference type="Proteomes" id="UP000318521">
    <property type="component" value="Unassembled WGS sequence"/>
</dbReference>
<dbReference type="NCBIfam" id="TIGR02841">
    <property type="entry name" value="spore_YyaC"/>
    <property type="match status" value="1"/>
</dbReference>
<dbReference type="AlphaFoldDB" id="A0A554A1G7"/>
<dbReference type="OrthoDB" id="9815953at2"/>
<accession>A0A554A1G7</accession>
<dbReference type="Pfam" id="PF06866">
    <property type="entry name" value="DUF1256"/>
    <property type="match status" value="1"/>
</dbReference>
<evidence type="ECO:0000313" key="2">
    <source>
        <dbReference type="Proteomes" id="UP000318521"/>
    </source>
</evidence>
<evidence type="ECO:0000313" key="1">
    <source>
        <dbReference type="EMBL" id="TSB47529.1"/>
    </source>
</evidence>
<dbReference type="RefSeq" id="WP_143848029.1">
    <property type="nucleotide sequence ID" value="NZ_VLXZ01000003.1"/>
</dbReference>
<comment type="caution">
    <text evidence="1">The sequence shown here is derived from an EMBL/GenBank/DDBJ whole genome shotgun (WGS) entry which is preliminary data.</text>
</comment>
<keyword evidence="1" id="KW-0645">Protease</keyword>
<keyword evidence="1" id="KW-0378">Hydrolase</keyword>
<protein>
    <submittedName>
        <fullName evidence="1">Spore protease YyaC</fullName>
    </submittedName>
</protein>
<dbReference type="GO" id="GO:0008233">
    <property type="term" value="F:peptidase activity"/>
    <property type="evidence" value="ECO:0007669"/>
    <property type="project" value="UniProtKB-KW"/>
</dbReference>
<proteinExistence type="predicted"/>
<organism evidence="1 2">
    <name type="scientific">Alkalicoccobacillus porphyridii</name>
    <dbReference type="NCBI Taxonomy" id="2597270"/>
    <lineage>
        <taxon>Bacteria</taxon>
        <taxon>Bacillati</taxon>
        <taxon>Bacillota</taxon>
        <taxon>Bacilli</taxon>
        <taxon>Bacillales</taxon>
        <taxon>Bacillaceae</taxon>
        <taxon>Alkalicoccobacillus</taxon>
    </lineage>
</organism>